<feature type="region of interest" description="Disordered" evidence="1">
    <location>
        <begin position="180"/>
        <end position="220"/>
    </location>
</feature>
<feature type="compositionally biased region" description="Basic residues" evidence="1">
    <location>
        <begin position="194"/>
        <end position="210"/>
    </location>
</feature>
<evidence type="ECO:0000256" key="1">
    <source>
        <dbReference type="SAM" id="MobiDB-lite"/>
    </source>
</evidence>
<dbReference type="PANTHER" id="PTHR44013">
    <property type="entry name" value="ZINC-TYPE ALCOHOL DEHYDROGENASE-LIKE PROTEIN C16A3.02C"/>
    <property type="match status" value="1"/>
</dbReference>
<dbReference type="SUPFAM" id="SSF53098">
    <property type="entry name" value="Ribonuclease H-like"/>
    <property type="match status" value="1"/>
</dbReference>
<feature type="compositionally biased region" description="Gly residues" evidence="1">
    <location>
        <begin position="180"/>
        <end position="193"/>
    </location>
</feature>
<dbReference type="InterPro" id="IPR036397">
    <property type="entry name" value="RNaseH_sf"/>
</dbReference>
<evidence type="ECO:0000259" key="2">
    <source>
        <dbReference type="PROSITE" id="PS50994"/>
    </source>
</evidence>
<name>A0AAD8TRZ8_LOLMU</name>
<dbReference type="SUPFAM" id="SSF51735">
    <property type="entry name" value="NAD(P)-binding Rossmann-fold domains"/>
    <property type="match status" value="1"/>
</dbReference>
<dbReference type="EMBL" id="JAUUTY010000002">
    <property type="protein sequence ID" value="KAK1686648.1"/>
    <property type="molecule type" value="Genomic_DNA"/>
</dbReference>
<dbReference type="Gene3D" id="3.40.50.720">
    <property type="entry name" value="NAD(P)-binding Rossmann-like Domain"/>
    <property type="match status" value="1"/>
</dbReference>
<dbReference type="Proteomes" id="UP001231189">
    <property type="component" value="Unassembled WGS sequence"/>
</dbReference>
<dbReference type="GO" id="GO:0003676">
    <property type="term" value="F:nucleic acid binding"/>
    <property type="evidence" value="ECO:0007669"/>
    <property type="project" value="InterPro"/>
</dbReference>
<evidence type="ECO:0000313" key="3">
    <source>
        <dbReference type="EMBL" id="KAK1686648.1"/>
    </source>
</evidence>
<dbReference type="InterPro" id="IPR052733">
    <property type="entry name" value="Chloroplast_QOR"/>
</dbReference>
<dbReference type="InterPro" id="IPR036291">
    <property type="entry name" value="NAD(P)-bd_dom_sf"/>
</dbReference>
<evidence type="ECO:0000313" key="4">
    <source>
        <dbReference type="Proteomes" id="UP001231189"/>
    </source>
</evidence>
<comment type="caution">
    <text evidence="3">The sequence shown here is derived from an EMBL/GenBank/DDBJ whole genome shotgun (WGS) entry which is preliminary data.</text>
</comment>
<accession>A0AAD8TRZ8</accession>
<dbReference type="PROSITE" id="PS50994">
    <property type="entry name" value="INTEGRASE"/>
    <property type="match status" value="1"/>
</dbReference>
<sequence length="240" mass="24363">MVCADRGVQRHLSAPYAPQHNGVVERRNQTVAATACSMLNPEPLLHARRGQQDANGGGLAEYAVAPAALTVARPPEVSAVDGACLPAAASSALQLLKATGVSFDGTSNATGPKNVLVTAASGGVGHYAVQLAKLAGMHVTATCGARNVAFVQGLGTDEVLDYKTPEGAALRSPCGGELRGGGGLAGAQGGAGGRGRHGRRRHAGGPRHAHVAPAESDVGWREREHACGNLEREGSGTGWY</sequence>
<proteinExistence type="predicted"/>
<dbReference type="Gene3D" id="3.30.420.10">
    <property type="entry name" value="Ribonuclease H-like superfamily/Ribonuclease H"/>
    <property type="match status" value="1"/>
</dbReference>
<dbReference type="InterPro" id="IPR001584">
    <property type="entry name" value="Integrase_cat-core"/>
</dbReference>
<reference evidence="3" key="1">
    <citation type="submission" date="2023-07" db="EMBL/GenBank/DDBJ databases">
        <title>A chromosome-level genome assembly of Lolium multiflorum.</title>
        <authorList>
            <person name="Chen Y."/>
            <person name="Copetti D."/>
            <person name="Kolliker R."/>
            <person name="Studer B."/>
        </authorList>
    </citation>
    <scope>NUCLEOTIDE SEQUENCE</scope>
    <source>
        <strain evidence="3">02402/16</strain>
        <tissue evidence="3">Leaf</tissue>
    </source>
</reference>
<dbReference type="PANTHER" id="PTHR44013:SF3">
    <property type="entry name" value="OS09G0503100 PROTEIN"/>
    <property type="match status" value="1"/>
</dbReference>
<dbReference type="GO" id="GO:0015074">
    <property type="term" value="P:DNA integration"/>
    <property type="evidence" value="ECO:0007669"/>
    <property type="project" value="InterPro"/>
</dbReference>
<organism evidence="3 4">
    <name type="scientific">Lolium multiflorum</name>
    <name type="common">Italian ryegrass</name>
    <name type="synonym">Lolium perenne subsp. multiflorum</name>
    <dbReference type="NCBI Taxonomy" id="4521"/>
    <lineage>
        <taxon>Eukaryota</taxon>
        <taxon>Viridiplantae</taxon>
        <taxon>Streptophyta</taxon>
        <taxon>Embryophyta</taxon>
        <taxon>Tracheophyta</taxon>
        <taxon>Spermatophyta</taxon>
        <taxon>Magnoliopsida</taxon>
        <taxon>Liliopsida</taxon>
        <taxon>Poales</taxon>
        <taxon>Poaceae</taxon>
        <taxon>BOP clade</taxon>
        <taxon>Pooideae</taxon>
        <taxon>Poodae</taxon>
        <taxon>Poeae</taxon>
        <taxon>Poeae Chloroplast Group 2 (Poeae type)</taxon>
        <taxon>Loliodinae</taxon>
        <taxon>Loliinae</taxon>
        <taxon>Lolium</taxon>
    </lineage>
</organism>
<keyword evidence="4" id="KW-1185">Reference proteome</keyword>
<dbReference type="Gene3D" id="3.90.180.10">
    <property type="entry name" value="Medium-chain alcohol dehydrogenases, catalytic domain"/>
    <property type="match status" value="1"/>
</dbReference>
<feature type="domain" description="Integrase catalytic" evidence="2">
    <location>
        <begin position="1"/>
        <end position="83"/>
    </location>
</feature>
<dbReference type="AlphaFoldDB" id="A0AAD8TRZ8"/>
<dbReference type="InterPro" id="IPR012337">
    <property type="entry name" value="RNaseH-like_sf"/>
</dbReference>
<gene>
    <name evidence="3" type="ORF">QYE76_047496</name>
</gene>
<protein>
    <recommendedName>
        <fullName evidence="2">Integrase catalytic domain-containing protein</fullName>
    </recommendedName>
</protein>